<dbReference type="SMART" id="SM00382">
    <property type="entry name" value="AAA"/>
    <property type="match status" value="1"/>
</dbReference>
<sequence>MQAATPPALLIDGTATIGGAPLFGPLRLAAAAGRITCLLGPSGVGKTTLLRLVAGTDEVTRFDGSIKASDDMPVPGRVALMAQGADLLPWLDVTANVTLGARLRGTRPDAARASDILARTGLTAHAHKRPHALSGGQRQRVALARTLMEDRPIVLLDEPFSALDAGTRAQMQELGARHLSGRTVLLVTHDPGEAARLGHAIHILGADGIETVAPPAAAVPRPVDDAGTLEVQGRLLARLREQGAAA</sequence>
<gene>
    <name evidence="5" type="ORF">ACFFU4_05670</name>
</gene>
<dbReference type="PANTHER" id="PTHR42781:SF4">
    <property type="entry name" value="SPERMIDINE_PUTRESCINE IMPORT ATP-BINDING PROTEIN POTA"/>
    <property type="match status" value="1"/>
</dbReference>
<evidence type="ECO:0000313" key="6">
    <source>
        <dbReference type="Proteomes" id="UP001589670"/>
    </source>
</evidence>
<dbReference type="InterPro" id="IPR003439">
    <property type="entry name" value="ABC_transporter-like_ATP-bd"/>
</dbReference>
<organism evidence="5 6">
    <name type="scientific">Roseovarius ramblicola</name>
    <dbReference type="NCBI Taxonomy" id="2022336"/>
    <lineage>
        <taxon>Bacteria</taxon>
        <taxon>Pseudomonadati</taxon>
        <taxon>Pseudomonadota</taxon>
        <taxon>Alphaproteobacteria</taxon>
        <taxon>Rhodobacterales</taxon>
        <taxon>Roseobacteraceae</taxon>
        <taxon>Roseovarius</taxon>
    </lineage>
</organism>
<keyword evidence="2" id="KW-0547">Nucleotide-binding</keyword>
<accession>A0ABV5HXV6</accession>
<dbReference type="PROSITE" id="PS00211">
    <property type="entry name" value="ABC_TRANSPORTER_1"/>
    <property type="match status" value="1"/>
</dbReference>
<dbReference type="Gene3D" id="3.40.50.300">
    <property type="entry name" value="P-loop containing nucleotide triphosphate hydrolases"/>
    <property type="match status" value="1"/>
</dbReference>
<dbReference type="Pfam" id="PF00005">
    <property type="entry name" value="ABC_tran"/>
    <property type="match status" value="1"/>
</dbReference>
<evidence type="ECO:0000256" key="1">
    <source>
        <dbReference type="ARBA" id="ARBA00022448"/>
    </source>
</evidence>
<feature type="domain" description="ABC transporter" evidence="4">
    <location>
        <begin position="8"/>
        <end position="231"/>
    </location>
</feature>
<protein>
    <submittedName>
        <fullName evidence="5">ABC transporter ATP-binding protein</fullName>
    </submittedName>
</protein>
<keyword evidence="1" id="KW-0813">Transport</keyword>
<dbReference type="RefSeq" id="WP_377067947.1">
    <property type="nucleotide sequence ID" value="NZ_JBHMEC010000009.1"/>
</dbReference>
<comment type="caution">
    <text evidence="5">The sequence shown here is derived from an EMBL/GenBank/DDBJ whole genome shotgun (WGS) entry which is preliminary data.</text>
</comment>
<evidence type="ECO:0000256" key="2">
    <source>
        <dbReference type="ARBA" id="ARBA00022741"/>
    </source>
</evidence>
<dbReference type="PANTHER" id="PTHR42781">
    <property type="entry name" value="SPERMIDINE/PUTRESCINE IMPORT ATP-BINDING PROTEIN POTA"/>
    <property type="match status" value="1"/>
</dbReference>
<evidence type="ECO:0000256" key="3">
    <source>
        <dbReference type="ARBA" id="ARBA00022840"/>
    </source>
</evidence>
<dbReference type="InterPro" id="IPR003593">
    <property type="entry name" value="AAA+_ATPase"/>
</dbReference>
<evidence type="ECO:0000259" key="4">
    <source>
        <dbReference type="PROSITE" id="PS50893"/>
    </source>
</evidence>
<keyword evidence="3 5" id="KW-0067">ATP-binding</keyword>
<name>A0ABV5HXV6_9RHOB</name>
<dbReference type="Proteomes" id="UP001589670">
    <property type="component" value="Unassembled WGS sequence"/>
</dbReference>
<dbReference type="InterPro" id="IPR050093">
    <property type="entry name" value="ABC_SmlMolc_Importer"/>
</dbReference>
<dbReference type="InterPro" id="IPR017871">
    <property type="entry name" value="ABC_transporter-like_CS"/>
</dbReference>
<dbReference type="GO" id="GO:0005524">
    <property type="term" value="F:ATP binding"/>
    <property type="evidence" value="ECO:0007669"/>
    <property type="project" value="UniProtKB-KW"/>
</dbReference>
<dbReference type="SUPFAM" id="SSF52540">
    <property type="entry name" value="P-loop containing nucleoside triphosphate hydrolases"/>
    <property type="match status" value="1"/>
</dbReference>
<evidence type="ECO:0000313" key="5">
    <source>
        <dbReference type="EMBL" id="MFB9149238.1"/>
    </source>
</evidence>
<proteinExistence type="predicted"/>
<dbReference type="EMBL" id="JBHMEC010000009">
    <property type="protein sequence ID" value="MFB9149238.1"/>
    <property type="molecule type" value="Genomic_DNA"/>
</dbReference>
<keyword evidence="6" id="KW-1185">Reference proteome</keyword>
<dbReference type="InterPro" id="IPR027417">
    <property type="entry name" value="P-loop_NTPase"/>
</dbReference>
<dbReference type="PROSITE" id="PS50893">
    <property type="entry name" value="ABC_TRANSPORTER_2"/>
    <property type="match status" value="1"/>
</dbReference>
<reference evidence="5 6" key="1">
    <citation type="submission" date="2024-09" db="EMBL/GenBank/DDBJ databases">
        <authorList>
            <person name="Sun Q."/>
            <person name="Mori K."/>
        </authorList>
    </citation>
    <scope>NUCLEOTIDE SEQUENCE [LARGE SCALE GENOMIC DNA]</scope>
    <source>
        <strain evidence="5 6">CECT 9424</strain>
    </source>
</reference>